<dbReference type="Gene3D" id="3.40.50.300">
    <property type="entry name" value="P-loop containing nucleotide triphosphate hydrolases"/>
    <property type="match status" value="3"/>
</dbReference>
<evidence type="ECO:0000256" key="7">
    <source>
        <dbReference type="SAM" id="MobiDB-lite"/>
    </source>
</evidence>
<sequence>MLIQNLTTISSELNCCFLSAESRMQRKINQRIEHQLRREKRDQRKRIKLLLLGTGESGKSTFIRQMRIIHEQGYETAIERMEYVSKIHQNILTIIYSVDHAMSMFKMTYNSIEMWHNVESILQQTTNFNRVQSWRKQLLEQIDEDDDDLLELCSIHIMCLQSYQTIVQLIEPLTISHLKVIQQFWNDSNVQKCILRKSEFNLMDSSEYYMSRLEEILNENYVPSIQDILRVRIPTSGINEYTFGLETVNFLIVDVGGQRTERRKWIHCFENVASIIFLVALNEFDQVLSEPSFHHYRHYRSRKNKTNKECSSSPKLGRQMSTMSTNTPVNRLEESKALFKTIISSEWFRNSSIILFLNKYDLFEDKITTGPNRLVDYFPGYSGPDRDYQAAGDYILEMFYQTMDPIMLRKRIVYSHFTCATDTRNMKLVFDAVKETILEQMLCREIQIF</sequence>
<feature type="binding site" evidence="6">
    <location>
        <position position="235"/>
    </location>
    <ligand>
        <name>Mg(2+)</name>
        <dbReference type="ChEBI" id="CHEBI:18420"/>
    </ligand>
</feature>
<dbReference type="AlphaFoldDB" id="A0A9Q0M1L2"/>
<dbReference type="SUPFAM" id="SSF47895">
    <property type="entry name" value="Transducin (alpha subunit), insertion domain"/>
    <property type="match status" value="1"/>
</dbReference>
<dbReference type="GO" id="GO:0005525">
    <property type="term" value="F:GTP binding"/>
    <property type="evidence" value="ECO:0007669"/>
    <property type="project" value="UniProtKB-KW"/>
</dbReference>
<dbReference type="GO" id="GO:0046872">
    <property type="term" value="F:metal ion binding"/>
    <property type="evidence" value="ECO:0007669"/>
    <property type="project" value="UniProtKB-KW"/>
</dbReference>
<keyword evidence="9" id="KW-1185">Reference proteome</keyword>
<dbReference type="GO" id="GO:0003924">
    <property type="term" value="F:GTPase activity"/>
    <property type="evidence" value="ECO:0007669"/>
    <property type="project" value="InterPro"/>
</dbReference>
<evidence type="ECO:0000256" key="1">
    <source>
        <dbReference type="ARBA" id="ARBA00022723"/>
    </source>
</evidence>
<accession>A0A9Q0M1L2</accession>
<dbReference type="InterPro" id="IPR001019">
    <property type="entry name" value="Gprotein_alpha_su"/>
</dbReference>
<dbReference type="EMBL" id="JAPWDV010000003">
    <property type="protein sequence ID" value="KAJ6217219.1"/>
    <property type="molecule type" value="Genomic_DNA"/>
</dbReference>
<dbReference type="InterPro" id="IPR011025">
    <property type="entry name" value="GproteinA_insert"/>
</dbReference>
<evidence type="ECO:0000313" key="8">
    <source>
        <dbReference type="EMBL" id="KAJ6217219.1"/>
    </source>
</evidence>
<dbReference type="GO" id="GO:0031683">
    <property type="term" value="F:G-protein beta/gamma-subunit complex binding"/>
    <property type="evidence" value="ECO:0007669"/>
    <property type="project" value="InterPro"/>
</dbReference>
<dbReference type="PRINTS" id="PR00318">
    <property type="entry name" value="GPROTEINA"/>
</dbReference>
<feature type="binding site" evidence="5">
    <location>
        <position position="420"/>
    </location>
    <ligand>
        <name>GTP</name>
        <dbReference type="ChEBI" id="CHEBI:37565"/>
    </ligand>
</feature>
<gene>
    <name evidence="8" type="ORF">RDWZM_008376</name>
</gene>
<comment type="caution">
    <text evidence="8">The sequence shown here is derived from an EMBL/GenBank/DDBJ whole genome shotgun (WGS) entry which is preliminary data.</text>
</comment>
<evidence type="ECO:0000256" key="6">
    <source>
        <dbReference type="PIRSR" id="PIRSR601019-2"/>
    </source>
</evidence>
<dbReference type="Pfam" id="PF00503">
    <property type="entry name" value="G-alpha"/>
    <property type="match status" value="1"/>
</dbReference>
<feature type="binding site" evidence="5">
    <location>
        <begin position="254"/>
        <end position="258"/>
    </location>
    <ligand>
        <name>GTP</name>
        <dbReference type="ChEBI" id="CHEBI:37565"/>
    </ligand>
</feature>
<evidence type="ECO:0000256" key="2">
    <source>
        <dbReference type="ARBA" id="ARBA00022741"/>
    </source>
</evidence>
<keyword evidence="6" id="KW-0460">Magnesium</keyword>
<evidence type="ECO:0000256" key="3">
    <source>
        <dbReference type="ARBA" id="ARBA00023134"/>
    </source>
</evidence>
<dbReference type="FunFam" id="3.40.50.300:FF:000692">
    <property type="entry name" value="Guanine nucleotide-binding protein subunit alpha"/>
    <property type="match status" value="3"/>
</dbReference>
<dbReference type="GO" id="GO:0001664">
    <property type="term" value="F:G protein-coupled receptor binding"/>
    <property type="evidence" value="ECO:0007669"/>
    <property type="project" value="TreeGrafter"/>
</dbReference>
<dbReference type="GO" id="GO:0007188">
    <property type="term" value="P:adenylate cyclase-modulating G protein-coupled receptor signaling pathway"/>
    <property type="evidence" value="ECO:0007669"/>
    <property type="project" value="TreeGrafter"/>
</dbReference>
<protein>
    <submittedName>
        <fullName evidence="8">Uncharacterized protein</fullName>
    </submittedName>
</protein>
<dbReference type="SMART" id="SM00275">
    <property type="entry name" value="G_alpha"/>
    <property type="match status" value="1"/>
</dbReference>
<keyword evidence="4" id="KW-0807">Transducer</keyword>
<dbReference type="GO" id="GO:0005737">
    <property type="term" value="C:cytoplasm"/>
    <property type="evidence" value="ECO:0007669"/>
    <property type="project" value="TreeGrafter"/>
</dbReference>
<dbReference type="Gene3D" id="1.10.400.10">
    <property type="entry name" value="GI Alpha 1, domain 2-like"/>
    <property type="match status" value="2"/>
</dbReference>
<dbReference type="Proteomes" id="UP001142055">
    <property type="component" value="Chromosome 3"/>
</dbReference>
<feature type="binding site" evidence="6">
    <location>
        <position position="60"/>
    </location>
    <ligand>
        <name>Mg(2+)</name>
        <dbReference type="ChEBI" id="CHEBI:18420"/>
    </ligand>
</feature>
<feature type="region of interest" description="Disordered" evidence="7">
    <location>
        <begin position="304"/>
        <end position="327"/>
    </location>
</feature>
<feature type="compositionally biased region" description="Polar residues" evidence="7">
    <location>
        <begin position="309"/>
        <end position="327"/>
    </location>
</feature>
<evidence type="ECO:0000256" key="4">
    <source>
        <dbReference type="ARBA" id="ARBA00023224"/>
    </source>
</evidence>
<proteinExistence type="predicted"/>
<dbReference type="CDD" id="cd00066">
    <property type="entry name" value="G-alpha"/>
    <property type="match status" value="1"/>
</dbReference>
<feature type="binding site" evidence="5">
    <location>
        <begin position="204"/>
        <end position="205"/>
    </location>
    <ligand>
        <name>GTP</name>
        <dbReference type="ChEBI" id="CHEBI:37565"/>
    </ligand>
</feature>
<reference evidence="8" key="1">
    <citation type="submission" date="2022-12" db="EMBL/GenBank/DDBJ databases">
        <title>Genome assemblies of Blomia tropicalis.</title>
        <authorList>
            <person name="Cui Y."/>
        </authorList>
    </citation>
    <scope>NUCLEOTIDE SEQUENCE</scope>
    <source>
        <tissue evidence="8">Adult mites</tissue>
    </source>
</reference>
<dbReference type="PANTHER" id="PTHR10218">
    <property type="entry name" value="GTP-BINDING PROTEIN ALPHA SUBUNIT"/>
    <property type="match status" value="1"/>
</dbReference>
<dbReference type="InterPro" id="IPR027417">
    <property type="entry name" value="P-loop_NTPase"/>
</dbReference>
<feature type="binding site" evidence="5">
    <location>
        <begin position="358"/>
        <end position="361"/>
    </location>
    <ligand>
        <name>GTP</name>
        <dbReference type="ChEBI" id="CHEBI:37565"/>
    </ligand>
</feature>
<feature type="binding site" evidence="5">
    <location>
        <begin position="56"/>
        <end position="61"/>
    </location>
    <ligand>
        <name>GTP</name>
        <dbReference type="ChEBI" id="CHEBI:37565"/>
    </ligand>
</feature>
<evidence type="ECO:0000256" key="5">
    <source>
        <dbReference type="PIRSR" id="PIRSR601019-1"/>
    </source>
</evidence>
<feature type="binding site" evidence="5">
    <location>
        <begin position="229"/>
        <end position="235"/>
    </location>
    <ligand>
        <name>GTP</name>
        <dbReference type="ChEBI" id="CHEBI:37565"/>
    </ligand>
</feature>
<dbReference type="PANTHER" id="PTHR10218:SF329">
    <property type="entry name" value="GUANINE NUCLEOTIDE-BINDING PROTEIN G(Q) SUBUNIT ALPHA"/>
    <property type="match status" value="1"/>
</dbReference>
<evidence type="ECO:0000313" key="9">
    <source>
        <dbReference type="Proteomes" id="UP001142055"/>
    </source>
</evidence>
<dbReference type="PROSITE" id="PS51882">
    <property type="entry name" value="G_ALPHA"/>
    <property type="match status" value="1"/>
</dbReference>
<dbReference type="OMA" id="IAMWINT"/>
<dbReference type="SUPFAM" id="SSF52540">
    <property type="entry name" value="P-loop containing nucleoside triphosphate hydrolases"/>
    <property type="match status" value="1"/>
</dbReference>
<dbReference type="OrthoDB" id="6495942at2759"/>
<organism evidence="8 9">
    <name type="scientific">Blomia tropicalis</name>
    <name type="common">Mite</name>
    <dbReference type="NCBI Taxonomy" id="40697"/>
    <lineage>
        <taxon>Eukaryota</taxon>
        <taxon>Metazoa</taxon>
        <taxon>Ecdysozoa</taxon>
        <taxon>Arthropoda</taxon>
        <taxon>Chelicerata</taxon>
        <taxon>Arachnida</taxon>
        <taxon>Acari</taxon>
        <taxon>Acariformes</taxon>
        <taxon>Sarcoptiformes</taxon>
        <taxon>Astigmata</taxon>
        <taxon>Glycyphagoidea</taxon>
        <taxon>Echimyopodidae</taxon>
        <taxon>Blomia</taxon>
    </lineage>
</organism>
<keyword evidence="2 5" id="KW-0547">Nucleotide-binding</keyword>
<name>A0A9Q0M1L2_BLOTA</name>
<keyword evidence="1 6" id="KW-0479">Metal-binding</keyword>
<dbReference type="GO" id="GO:0005834">
    <property type="term" value="C:heterotrimeric G-protein complex"/>
    <property type="evidence" value="ECO:0007669"/>
    <property type="project" value="TreeGrafter"/>
</dbReference>
<keyword evidence="3 5" id="KW-0342">GTP-binding</keyword>